<gene>
    <name evidence="1" type="ORF">C7B82_10690</name>
</gene>
<protein>
    <recommendedName>
        <fullName evidence="3">Cellulose-binding protein</fullName>
    </recommendedName>
</protein>
<keyword evidence="2" id="KW-1185">Reference proteome</keyword>
<evidence type="ECO:0000313" key="1">
    <source>
        <dbReference type="EMBL" id="PSB29718.1"/>
    </source>
</evidence>
<dbReference type="OrthoDB" id="528455at2"/>
<reference evidence="2" key="1">
    <citation type="submission" date="2018-02" db="EMBL/GenBank/DDBJ databases">
        <authorList>
            <person name="Moore K."/>
            <person name="Momper L."/>
        </authorList>
    </citation>
    <scope>NUCLEOTIDE SEQUENCE [LARGE SCALE GENOMIC DNA]</scope>
    <source>
        <strain evidence="2">ULC18</strain>
    </source>
</reference>
<organism evidence="1 2">
    <name type="scientific">Stenomitos frigidus ULC18</name>
    <dbReference type="NCBI Taxonomy" id="2107698"/>
    <lineage>
        <taxon>Bacteria</taxon>
        <taxon>Bacillati</taxon>
        <taxon>Cyanobacteriota</taxon>
        <taxon>Cyanophyceae</taxon>
        <taxon>Leptolyngbyales</taxon>
        <taxon>Leptolyngbyaceae</taxon>
        <taxon>Stenomitos</taxon>
    </lineage>
</organism>
<dbReference type="Proteomes" id="UP000239576">
    <property type="component" value="Unassembled WGS sequence"/>
</dbReference>
<dbReference type="EMBL" id="PVWK01000059">
    <property type="protein sequence ID" value="PSB29718.1"/>
    <property type="molecule type" value="Genomic_DNA"/>
</dbReference>
<name>A0A2T1EAH9_9CYAN</name>
<evidence type="ECO:0000313" key="2">
    <source>
        <dbReference type="Proteomes" id="UP000239576"/>
    </source>
</evidence>
<sequence>MKLTRFFNKSFFNSSIGSVLLVAMLLQFNGVLAGCGHANSANDGGTSADRVSAIAPSSSSPLVAQALPNDAVSLGKSGADKPNARSPVGINLAQVVSYGTEMPFVDVFKTSHTWFSNAEGKRWAEGGPLPLTKEGWVASLRPGQYATTGVLDNGRHHPTGDYTLLYDGEGKLDVSAANGEGLTIVSQTPGRMVVKIMTNVDDVSLDLRSTNPANPLRNIRFIMPGHEKTYQTQPFNPQFLKALAKFKAIRFMDWQETNGSKLADWVDRTTPASATQALGSGVALEYMIQLANTLHAEPWFTIPVRASDDFVRQYATLVRDKLDPSLKAHIEYSNEVWNYGFEQAHYANEQGVKLKLDNDQYLAGTKYYSQRSVEIFKIFADVMGGTSRLDRVLAGQSVNTWSGEQLLTWKDAYKQADSYAIAPYFDGRDILLNSDKAAQIIKMSPDQVLDILQADIRGPIKKNIVESSNLARKYGLKLQAYEGGQQLTGFQFEKDEPQITKLYSEVNRNPRMGDLYTEYLNTWKASGGGLFNQYYDVGRSGKFGMWGALEHLGQDPKTAPKYQALLRFIDANPTSK</sequence>
<dbReference type="AlphaFoldDB" id="A0A2T1EAH9"/>
<accession>A0A2T1EAH9</accession>
<evidence type="ECO:0008006" key="3">
    <source>
        <dbReference type="Google" id="ProtNLM"/>
    </source>
</evidence>
<reference evidence="1 2" key="2">
    <citation type="submission" date="2018-03" db="EMBL/GenBank/DDBJ databases">
        <title>The ancient ancestry and fast evolution of plastids.</title>
        <authorList>
            <person name="Moore K.R."/>
            <person name="Magnabosco C."/>
            <person name="Momper L."/>
            <person name="Gold D.A."/>
            <person name="Bosak T."/>
            <person name="Fournier G.P."/>
        </authorList>
    </citation>
    <scope>NUCLEOTIDE SEQUENCE [LARGE SCALE GENOMIC DNA]</scope>
    <source>
        <strain evidence="1 2">ULC18</strain>
    </source>
</reference>
<comment type="caution">
    <text evidence="1">The sequence shown here is derived from an EMBL/GenBank/DDBJ whole genome shotgun (WGS) entry which is preliminary data.</text>
</comment>
<proteinExistence type="predicted"/>
<dbReference type="PROSITE" id="PS51257">
    <property type="entry name" value="PROKAR_LIPOPROTEIN"/>
    <property type="match status" value="1"/>
</dbReference>
<dbReference type="RefSeq" id="WP_106256289.1">
    <property type="nucleotide sequence ID" value="NZ_CAWNSW010000078.1"/>
</dbReference>